<organism evidence="3 4">
    <name type="scientific">Candidatus Curtissbacteria bacterium RIFCSPLOWO2_01_FULL_38_11b</name>
    <dbReference type="NCBI Taxonomy" id="1797725"/>
    <lineage>
        <taxon>Bacteria</taxon>
        <taxon>Candidatus Curtissiibacteriota</taxon>
    </lineage>
</organism>
<reference evidence="3 4" key="1">
    <citation type="journal article" date="2016" name="Nat. Commun.">
        <title>Thousands of microbial genomes shed light on interconnected biogeochemical processes in an aquifer system.</title>
        <authorList>
            <person name="Anantharaman K."/>
            <person name="Brown C.T."/>
            <person name="Hug L.A."/>
            <person name="Sharon I."/>
            <person name="Castelle C.J."/>
            <person name="Probst A.J."/>
            <person name="Thomas B.C."/>
            <person name="Singh A."/>
            <person name="Wilkins M.J."/>
            <person name="Karaoz U."/>
            <person name="Brodie E.L."/>
            <person name="Williams K.H."/>
            <person name="Hubbard S.S."/>
            <person name="Banfield J.F."/>
        </authorList>
    </citation>
    <scope>NUCLEOTIDE SEQUENCE [LARGE SCALE GENOMIC DNA]</scope>
</reference>
<feature type="region of interest" description="Disordered" evidence="1">
    <location>
        <begin position="35"/>
        <end position="58"/>
    </location>
</feature>
<accession>A0A1F5H0B1</accession>
<evidence type="ECO:0000313" key="3">
    <source>
        <dbReference type="EMBL" id="OGD97610.1"/>
    </source>
</evidence>
<feature type="transmembrane region" description="Helical" evidence="2">
    <location>
        <begin position="6"/>
        <end position="26"/>
    </location>
</feature>
<feature type="compositionally biased region" description="Low complexity" evidence="1">
    <location>
        <begin position="40"/>
        <end position="57"/>
    </location>
</feature>
<comment type="caution">
    <text evidence="3">The sequence shown here is derived from an EMBL/GenBank/DDBJ whole genome shotgun (WGS) entry which is preliminary data.</text>
</comment>
<keyword evidence="2" id="KW-0812">Transmembrane</keyword>
<protein>
    <submittedName>
        <fullName evidence="3">Uncharacterized protein</fullName>
    </submittedName>
</protein>
<evidence type="ECO:0000256" key="2">
    <source>
        <dbReference type="SAM" id="Phobius"/>
    </source>
</evidence>
<dbReference type="AlphaFoldDB" id="A0A1F5H0B1"/>
<proteinExistence type="predicted"/>
<sequence length="214" mass="23831">MKKGSIVIVAVVALVLIFAATSAFFFMQSKKGNESDATRQAQQTQSQPISSPISSPANETANWKMYNNQNKNYSYKFPDDWEIKDSQETQLYAIFGCPVGKEGNFVGADGTIKTGFGHCVFRAGADFKQEADKEATHFKTVYKREITLGGHKAIKQKLVDEDSPEIPIYQIYMDAILKEEPGTLILVGFNGDGKYPDEKFDGILDQILASFKFE</sequence>
<evidence type="ECO:0000256" key="1">
    <source>
        <dbReference type="SAM" id="MobiDB-lite"/>
    </source>
</evidence>
<keyword evidence="2" id="KW-0472">Membrane</keyword>
<keyword evidence="2" id="KW-1133">Transmembrane helix</keyword>
<gene>
    <name evidence="3" type="ORF">A3A49_01665</name>
</gene>
<dbReference type="STRING" id="1797725.A3A49_01665"/>
<dbReference type="Proteomes" id="UP000176740">
    <property type="component" value="Unassembled WGS sequence"/>
</dbReference>
<dbReference type="EMBL" id="MFBO01000028">
    <property type="protein sequence ID" value="OGD97610.1"/>
    <property type="molecule type" value="Genomic_DNA"/>
</dbReference>
<evidence type="ECO:0000313" key="4">
    <source>
        <dbReference type="Proteomes" id="UP000176740"/>
    </source>
</evidence>
<name>A0A1F5H0B1_9BACT</name>